<evidence type="ECO:0000256" key="2">
    <source>
        <dbReference type="SAM" id="Phobius"/>
    </source>
</evidence>
<dbReference type="AlphaFoldDB" id="A0A2P1PXJ0"/>
<proteinExistence type="predicted"/>
<keyword evidence="2" id="KW-0472">Membrane</keyword>
<dbReference type="Proteomes" id="UP000241074">
    <property type="component" value="Chromosome"/>
</dbReference>
<sequence>MRKQDVRKTRSKAIGLPERIRPWLFGRSFLNVAGRILRSKRQRRTPLSKRQVSFAKRCGVDLARPDVAQRKSHARLPPNRVRSQPIRTGSVKASQSETRQASSSMGTRELALVRFVQRVAARGVVVTLLVLLVLVIWGMLALAFHAVLPERFAYLTAAQLESIRSVLALLFASGVVSEYLRRLLSR</sequence>
<accession>A0A2P1PXJ0</accession>
<reference evidence="3 4" key="2">
    <citation type="submission" date="2018-03" db="EMBL/GenBank/DDBJ databases">
        <authorList>
            <person name="Keele B.F."/>
        </authorList>
    </citation>
    <scope>NUCLEOTIDE SEQUENCE [LARGE SCALE GENOMIC DNA]</scope>
    <source>
        <strain evidence="3 4">D13</strain>
    </source>
</reference>
<evidence type="ECO:0000313" key="3">
    <source>
        <dbReference type="EMBL" id="AVP99550.1"/>
    </source>
</evidence>
<keyword evidence="4" id="KW-1185">Reference proteome</keyword>
<organism evidence="3 4">
    <name type="scientific">Ahniella affigens</name>
    <dbReference type="NCBI Taxonomy" id="2021234"/>
    <lineage>
        <taxon>Bacteria</taxon>
        <taxon>Pseudomonadati</taxon>
        <taxon>Pseudomonadota</taxon>
        <taxon>Gammaproteobacteria</taxon>
        <taxon>Lysobacterales</taxon>
        <taxon>Rhodanobacteraceae</taxon>
        <taxon>Ahniella</taxon>
    </lineage>
</organism>
<dbReference type="EMBL" id="CP027860">
    <property type="protein sequence ID" value="AVP99550.1"/>
    <property type="molecule type" value="Genomic_DNA"/>
</dbReference>
<evidence type="ECO:0000256" key="1">
    <source>
        <dbReference type="SAM" id="MobiDB-lite"/>
    </source>
</evidence>
<protein>
    <submittedName>
        <fullName evidence="3">Uncharacterized protein</fullName>
    </submittedName>
</protein>
<feature type="transmembrane region" description="Helical" evidence="2">
    <location>
        <begin position="163"/>
        <end position="180"/>
    </location>
</feature>
<dbReference type="RefSeq" id="WP_106893467.1">
    <property type="nucleotide sequence ID" value="NZ_CP027860.1"/>
</dbReference>
<keyword evidence="2" id="KW-0812">Transmembrane</keyword>
<keyword evidence="2" id="KW-1133">Transmembrane helix</keyword>
<feature type="compositionally biased region" description="Polar residues" evidence="1">
    <location>
        <begin position="81"/>
        <end position="100"/>
    </location>
</feature>
<feature type="transmembrane region" description="Helical" evidence="2">
    <location>
        <begin position="124"/>
        <end position="148"/>
    </location>
</feature>
<name>A0A2P1PXJ0_9GAMM</name>
<gene>
    <name evidence="3" type="ORF">C7S18_21280</name>
</gene>
<evidence type="ECO:0000313" key="4">
    <source>
        <dbReference type="Proteomes" id="UP000241074"/>
    </source>
</evidence>
<dbReference type="KEGG" id="xba:C7S18_21280"/>
<reference evidence="3 4" key="1">
    <citation type="submission" date="2018-03" db="EMBL/GenBank/DDBJ databases">
        <title>Ahniella affigens gen. nov., sp. nov., a gammaproteobacterium isolated from sandy soil near a stream.</title>
        <authorList>
            <person name="Ko Y."/>
            <person name="Kim J.-H."/>
        </authorList>
    </citation>
    <scope>NUCLEOTIDE SEQUENCE [LARGE SCALE GENOMIC DNA]</scope>
    <source>
        <strain evidence="3 4">D13</strain>
    </source>
</reference>
<feature type="region of interest" description="Disordered" evidence="1">
    <location>
        <begin position="69"/>
        <end position="100"/>
    </location>
</feature>